<dbReference type="Proteomes" id="UP000239494">
    <property type="component" value="Unassembled WGS sequence"/>
</dbReference>
<feature type="domain" description="SnoaL-like" evidence="1">
    <location>
        <begin position="20"/>
        <end position="153"/>
    </location>
</feature>
<dbReference type="Pfam" id="PF13577">
    <property type="entry name" value="SnoaL_4"/>
    <property type="match status" value="1"/>
</dbReference>
<gene>
    <name evidence="2" type="ORF">CLV43_107380</name>
</gene>
<dbReference type="SUPFAM" id="SSF54427">
    <property type="entry name" value="NTF2-like"/>
    <property type="match status" value="1"/>
</dbReference>
<comment type="caution">
    <text evidence="2">The sequence shown here is derived from an EMBL/GenBank/DDBJ whole genome shotgun (WGS) entry which is preliminary data.</text>
</comment>
<sequence length="169" mass="18854">MPHRPRRHTGPLRELTDRRAGDATAVFDALLRFGLAQDRRYDPGAVALFESASTEDAVLDFRPAAATCGIDVPLMRGRDMITSIIMDPATRLDTTHAFGNPRIHVDGDTAHLTALVEAQHLPTGDHTRHALLKNHYAATLRHVDDLWRIHEVRIECAWFTGDPLVILGR</sequence>
<name>A0A2T0T2D3_9PSEU</name>
<dbReference type="InterPro" id="IPR037401">
    <property type="entry name" value="SnoaL-like"/>
</dbReference>
<evidence type="ECO:0000259" key="1">
    <source>
        <dbReference type="Pfam" id="PF13577"/>
    </source>
</evidence>
<evidence type="ECO:0000313" key="2">
    <source>
        <dbReference type="EMBL" id="PRY39793.1"/>
    </source>
</evidence>
<dbReference type="EMBL" id="PVTF01000007">
    <property type="protein sequence ID" value="PRY39793.1"/>
    <property type="molecule type" value="Genomic_DNA"/>
</dbReference>
<dbReference type="InterPro" id="IPR032710">
    <property type="entry name" value="NTF2-like_dom_sf"/>
</dbReference>
<dbReference type="AlphaFoldDB" id="A0A2T0T2D3"/>
<protein>
    <submittedName>
        <fullName evidence="2">SnoaL-like protein</fullName>
    </submittedName>
</protein>
<dbReference type="RefSeq" id="WP_106189691.1">
    <property type="nucleotide sequence ID" value="NZ_PVTF01000007.1"/>
</dbReference>
<evidence type="ECO:0000313" key="3">
    <source>
        <dbReference type="Proteomes" id="UP000239494"/>
    </source>
</evidence>
<reference evidence="2 3" key="1">
    <citation type="submission" date="2018-03" db="EMBL/GenBank/DDBJ databases">
        <title>Genomic Encyclopedia of Archaeal and Bacterial Type Strains, Phase II (KMG-II): from individual species to whole genera.</title>
        <authorList>
            <person name="Goeker M."/>
        </authorList>
    </citation>
    <scope>NUCLEOTIDE SEQUENCE [LARGE SCALE GENOMIC DNA]</scope>
    <source>
        <strain evidence="2 3">DSM 44720</strain>
    </source>
</reference>
<proteinExistence type="predicted"/>
<organism evidence="2 3">
    <name type="scientific">Umezawaea tangerina</name>
    <dbReference type="NCBI Taxonomy" id="84725"/>
    <lineage>
        <taxon>Bacteria</taxon>
        <taxon>Bacillati</taxon>
        <taxon>Actinomycetota</taxon>
        <taxon>Actinomycetes</taxon>
        <taxon>Pseudonocardiales</taxon>
        <taxon>Pseudonocardiaceae</taxon>
        <taxon>Umezawaea</taxon>
    </lineage>
</organism>
<keyword evidence="3" id="KW-1185">Reference proteome</keyword>
<dbReference type="OrthoDB" id="1492465at2"/>
<dbReference type="Gene3D" id="3.10.450.50">
    <property type="match status" value="1"/>
</dbReference>
<accession>A0A2T0T2D3</accession>